<evidence type="ECO:0000313" key="1">
    <source>
        <dbReference type="EMBL" id="AOR36110.1"/>
    </source>
</evidence>
<proteinExistence type="predicted"/>
<dbReference type="Proteomes" id="UP000094960">
    <property type="component" value="Chromosome"/>
</dbReference>
<keyword evidence="2" id="KW-1185">Reference proteome</keyword>
<accession>A0A1D7YKP8</accession>
<dbReference type="KEGG" id="spun:BFF78_38185"/>
<organism evidence="1 2">
    <name type="scientific">Streptomyces fodineus</name>
    <dbReference type="NCBI Taxonomy" id="1904616"/>
    <lineage>
        <taxon>Bacteria</taxon>
        <taxon>Bacillati</taxon>
        <taxon>Actinomycetota</taxon>
        <taxon>Actinomycetes</taxon>
        <taxon>Kitasatosporales</taxon>
        <taxon>Streptomycetaceae</taxon>
        <taxon>Streptomyces</taxon>
    </lineage>
</organism>
<evidence type="ECO:0000313" key="2">
    <source>
        <dbReference type="Proteomes" id="UP000094960"/>
    </source>
</evidence>
<reference evidence="2" key="1">
    <citation type="submission" date="2016-09" db="EMBL/GenBank/DDBJ databases">
        <title>Streptomyces puniciscabiei strain:TW1S1 Genome sequencing and assembly.</title>
        <authorList>
            <person name="Kim M.-K."/>
            <person name="Kim S.B."/>
        </authorList>
    </citation>
    <scope>NUCLEOTIDE SEQUENCE [LARGE SCALE GENOMIC DNA]</scope>
    <source>
        <strain evidence="2">TW1S1</strain>
    </source>
</reference>
<gene>
    <name evidence="1" type="ORF">BFF78_38185</name>
</gene>
<dbReference type="RefSeq" id="WP_069782623.1">
    <property type="nucleotide sequence ID" value="NZ_CP017248.1"/>
</dbReference>
<dbReference type="EMBL" id="CP017248">
    <property type="protein sequence ID" value="AOR36110.1"/>
    <property type="molecule type" value="Genomic_DNA"/>
</dbReference>
<dbReference type="AlphaFoldDB" id="A0A1D7YKP8"/>
<sequence length="72" mass="7655">MAESAKDFCSDLLDLSGISLAELYSSDDPALRRALSVVDGKAVAAFGTLAGDSDNSDEMRFVRGRRPDQCGL</sequence>
<name>A0A1D7YKP8_9ACTN</name>
<protein>
    <submittedName>
        <fullName evidence="1">Uncharacterized protein</fullName>
    </submittedName>
</protein>